<name>A0AAJ0ENF4_9PEZI</name>
<dbReference type="RefSeq" id="XP_060451457.1">
    <property type="nucleotide sequence ID" value="XM_060587102.1"/>
</dbReference>
<accession>A0AAJ0ENF4</accession>
<dbReference type="AlphaFoldDB" id="A0AAJ0ENF4"/>
<dbReference type="Proteomes" id="UP001243989">
    <property type="component" value="Unassembled WGS sequence"/>
</dbReference>
<protein>
    <submittedName>
        <fullName evidence="1">Uncharacterized protein</fullName>
    </submittedName>
</protein>
<dbReference type="GeneID" id="85471964"/>
<comment type="caution">
    <text evidence="1">The sequence shown here is derived from an EMBL/GenBank/DDBJ whole genome shotgun (WGS) entry which is preliminary data.</text>
</comment>
<organism evidence="1 2">
    <name type="scientific">Colletotrichum phormii</name>
    <dbReference type="NCBI Taxonomy" id="359342"/>
    <lineage>
        <taxon>Eukaryota</taxon>
        <taxon>Fungi</taxon>
        <taxon>Dikarya</taxon>
        <taxon>Ascomycota</taxon>
        <taxon>Pezizomycotina</taxon>
        <taxon>Sordariomycetes</taxon>
        <taxon>Hypocreomycetidae</taxon>
        <taxon>Glomerellales</taxon>
        <taxon>Glomerellaceae</taxon>
        <taxon>Colletotrichum</taxon>
        <taxon>Colletotrichum acutatum species complex</taxon>
    </lineage>
</organism>
<reference evidence="1" key="1">
    <citation type="submission" date="2021-06" db="EMBL/GenBank/DDBJ databases">
        <title>Comparative genomics, transcriptomics and evolutionary studies reveal genomic signatures of adaptation to plant cell wall in hemibiotrophic fungi.</title>
        <authorList>
            <consortium name="DOE Joint Genome Institute"/>
            <person name="Baroncelli R."/>
            <person name="Diaz J.F."/>
            <person name="Benocci T."/>
            <person name="Peng M."/>
            <person name="Battaglia E."/>
            <person name="Haridas S."/>
            <person name="Andreopoulos W."/>
            <person name="Labutti K."/>
            <person name="Pangilinan J."/>
            <person name="Floch G.L."/>
            <person name="Makela M.R."/>
            <person name="Henrissat B."/>
            <person name="Grigoriev I.V."/>
            <person name="Crouch J.A."/>
            <person name="De Vries R.P."/>
            <person name="Sukno S.A."/>
            <person name="Thon M.R."/>
        </authorList>
    </citation>
    <scope>NUCLEOTIDE SEQUENCE</scope>
    <source>
        <strain evidence="1">CBS 102054</strain>
    </source>
</reference>
<sequence>MANVKIIVKNESDRAQQFLIFNEKPTYSESVGRAWTTVWGRSPGTAGRHGTTRFSIEEHYYAVCGMTQKALQTDLIVSTSDCDKVRLGTRQEKGSLEALEIQEGGIVFDKGKRGDLDKDGAFGIDTAAYGFTEYQNVFCGLGMKSPTPGQEEEVMPVSVWRPDSNQRYKITPKRIYYVSAGKFIPGRVVDFAQLGSVVTIDFTGRKETVAMVTFDSGLEFLPVRYSFDN</sequence>
<evidence type="ECO:0000313" key="2">
    <source>
        <dbReference type="Proteomes" id="UP001243989"/>
    </source>
</evidence>
<evidence type="ECO:0000313" key="1">
    <source>
        <dbReference type="EMBL" id="KAK1655413.1"/>
    </source>
</evidence>
<proteinExistence type="predicted"/>
<dbReference type="EMBL" id="JAHMHQ010000001">
    <property type="protein sequence ID" value="KAK1655413.1"/>
    <property type="molecule type" value="Genomic_DNA"/>
</dbReference>
<keyword evidence="2" id="KW-1185">Reference proteome</keyword>
<gene>
    <name evidence="1" type="ORF">BDP81DRAFT_388346</name>
</gene>